<proteinExistence type="predicted"/>
<sequence>MTTSRAVGFLVVLALSTTVISAVPDGAITAKTTTEAKTEETKSTVASLAPDMQKDHSKTSVVSTESKTEKAGTQHSPSATPPRQEMVSFTVNLPLNAIEGDIEESFFNDMFNSFGSFFANLFAVDDLVGAEEDSLNRDVSTAMGPNPFVNKTTTGESADSTGDKEHRAMDVEELLDELDDSDFLSYLTSAYLQPLQGLMNSMMMGLDAYSPSLSVSSQQQKSSSGSSGNGGGIFDLISQLMNSTPESLMGPEVTTNITSESCIFEVDLATVPETASIIVGVEGDAVFVEYSNTIGEKTGKDVDGEQTNVTSADTTTTSQEETTTEVTDETIKPNENYGTTTKSSGNNLRGTPSTLAPTNVYSYERFIINPVCDYESVDAKAARVEDDKLLIKFPIKKDRAEEAATTKDTQTPTADKQHNAGRTIGNSLPPSDEKTHVPSVSASLGVKETEKKSEATTTEKSTVSSSQKEHVSEDISAQIRMAQKTPQTSHRRILPMVAAAEF</sequence>
<evidence type="ECO:0000256" key="2">
    <source>
        <dbReference type="SAM" id="SignalP"/>
    </source>
</evidence>
<feature type="compositionally biased region" description="Polar residues" evidence="1">
    <location>
        <begin position="336"/>
        <end position="351"/>
    </location>
</feature>
<feature type="signal peptide" evidence="2">
    <location>
        <begin position="1"/>
        <end position="22"/>
    </location>
</feature>
<organism evidence="3 4">
    <name type="scientific">Cystoisospora suis</name>
    <dbReference type="NCBI Taxonomy" id="483139"/>
    <lineage>
        <taxon>Eukaryota</taxon>
        <taxon>Sar</taxon>
        <taxon>Alveolata</taxon>
        <taxon>Apicomplexa</taxon>
        <taxon>Conoidasida</taxon>
        <taxon>Coccidia</taxon>
        <taxon>Eucoccidiorida</taxon>
        <taxon>Eimeriorina</taxon>
        <taxon>Sarcocystidae</taxon>
        <taxon>Cystoisospora</taxon>
    </lineage>
</organism>
<feature type="region of interest" description="Disordered" evidence="1">
    <location>
        <begin position="332"/>
        <end position="351"/>
    </location>
</feature>
<reference evidence="3 4" key="1">
    <citation type="journal article" date="2017" name="Int. J. Parasitol.">
        <title>The genome of the protozoan parasite Cystoisospora suis and a reverse vaccinology approach to identify vaccine candidates.</title>
        <authorList>
            <person name="Palmieri N."/>
            <person name="Shrestha A."/>
            <person name="Ruttkowski B."/>
            <person name="Beck T."/>
            <person name="Vogl C."/>
            <person name="Tomley F."/>
            <person name="Blake D.P."/>
            <person name="Joachim A."/>
        </authorList>
    </citation>
    <scope>NUCLEOTIDE SEQUENCE [LARGE SCALE GENOMIC DNA]</scope>
    <source>
        <strain evidence="3 4">Wien I</strain>
    </source>
</reference>
<feature type="region of interest" description="Disordered" evidence="1">
    <location>
        <begin position="39"/>
        <end position="85"/>
    </location>
</feature>
<evidence type="ECO:0000256" key="1">
    <source>
        <dbReference type="SAM" id="MobiDB-lite"/>
    </source>
</evidence>
<name>A0A2C6KY25_9APIC</name>
<dbReference type="OrthoDB" id="331451at2759"/>
<keyword evidence="2" id="KW-0732">Signal</keyword>
<dbReference type="EMBL" id="MIGC01002624">
    <property type="protein sequence ID" value="PHJ20746.1"/>
    <property type="molecule type" value="Genomic_DNA"/>
</dbReference>
<feature type="compositionally biased region" description="Low complexity" evidence="1">
    <location>
        <begin position="455"/>
        <end position="466"/>
    </location>
</feature>
<dbReference type="RefSeq" id="XP_067922432.1">
    <property type="nucleotide sequence ID" value="XM_068065595.1"/>
</dbReference>
<evidence type="ECO:0008006" key="5">
    <source>
        <dbReference type="Google" id="ProtNLM"/>
    </source>
</evidence>
<comment type="caution">
    <text evidence="3">The sequence shown here is derived from an EMBL/GenBank/DDBJ whole genome shotgun (WGS) entry which is preliminary data.</text>
</comment>
<keyword evidence="4" id="KW-1185">Reference proteome</keyword>
<feature type="region of interest" description="Disordered" evidence="1">
    <location>
        <begin position="138"/>
        <end position="164"/>
    </location>
</feature>
<gene>
    <name evidence="3" type="ORF">CSUI_005419</name>
</gene>
<dbReference type="Proteomes" id="UP000221165">
    <property type="component" value="Unassembled WGS sequence"/>
</dbReference>
<accession>A0A2C6KY25</accession>
<feature type="region of interest" description="Disordered" evidence="1">
    <location>
        <begin position="298"/>
        <end position="321"/>
    </location>
</feature>
<feature type="region of interest" description="Disordered" evidence="1">
    <location>
        <begin position="400"/>
        <end position="473"/>
    </location>
</feature>
<feature type="compositionally biased region" description="Polar residues" evidence="1">
    <location>
        <begin position="149"/>
        <end position="160"/>
    </location>
</feature>
<dbReference type="AlphaFoldDB" id="A0A2C6KY25"/>
<feature type="chain" id="PRO_5013356201" description="SHSP domain-containing protein" evidence="2">
    <location>
        <begin position="23"/>
        <end position="502"/>
    </location>
</feature>
<feature type="compositionally biased region" description="Low complexity" evidence="1">
    <location>
        <begin position="306"/>
        <end position="321"/>
    </location>
</feature>
<dbReference type="VEuPathDB" id="ToxoDB:CSUI_005419"/>
<protein>
    <recommendedName>
        <fullName evidence="5">SHSP domain-containing protein</fullName>
    </recommendedName>
</protein>
<evidence type="ECO:0000313" key="4">
    <source>
        <dbReference type="Proteomes" id="UP000221165"/>
    </source>
</evidence>
<dbReference type="GeneID" id="94428806"/>
<evidence type="ECO:0000313" key="3">
    <source>
        <dbReference type="EMBL" id="PHJ20746.1"/>
    </source>
</evidence>